<dbReference type="Proteomes" id="UP000290545">
    <property type="component" value="Unassembled WGS sequence"/>
</dbReference>
<proteinExistence type="predicted"/>
<dbReference type="OrthoDB" id="9912105at2"/>
<evidence type="ECO:0000313" key="2">
    <source>
        <dbReference type="Proteomes" id="UP000290545"/>
    </source>
</evidence>
<gene>
    <name evidence="1" type="ORF">ESB13_14395</name>
</gene>
<dbReference type="EMBL" id="SDHZ01000002">
    <property type="protein sequence ID" value="RXK83296.1"/>
    <property type="molecule type" value="Genomic_DNA"/>
</dbReference>
<comment type="caution">
    <text evidence="1">The sequence shown here is derived from an EMBL/GenBank/DDBJ whole genome shotgun (WGS) entry which is preliminary data.</text>
</comment>
<reference evidence="1 2" key="1">
    <citation type="submission" date="2019-01" db="EMBL/GenBank/DDBJ databases">
        <title>Filimonas sp. strain TTM-71.</title>
        <authorList>
            <person name="Chen W.-M."/>
        </authorList>
    </citation>
    <scope>NUCLEOTIDE SEQUENCE [LARGE SCALE GENOMIC DNA]</scope>
    <source>
        <strain evidence="1 2">TTM-71</strain>
    </source>
</reference>
<accession>A0A4Q1D5P6</accession>
<keyword evidence="2" id="KW-1185">Reference proteome</keyword>
<name>A0A4Q1D5P6_9BACT</name>
<sequence>MLRVILFLLICVSGASELRAQLTPLFKAEGVYSDSTDCGGLIVPRLNVRVDSKDRLFYKDSLVFTPTGKFGFSIYELVSGNYIVVSAIDSSLLESSAIYLFAKKGCLDLQSW</sequence>
<dbReference type="RefSeq" id="WP_129004349.1">
    <property type="nucleotide sequence ID" value="NZ_SDHZ01000002.1"/>
</dbReference>
<dbReference type="AlphaFoldDB" id="A0A4Q1D5P6"/>
<protein>
    <submittedName>
        <fullName evidence="1">Uncharacterized protein</fullName>
    </submittedName>
</protein>
<organism evidence="1 2">
    <name type="scientific">Filimonas effusa</name>
    <dbReference type="NCBI Taxonomy" id="2508721"/>
    <lineage>
        <taxon>Bacteria</taxon>
        <taxon>Pseudomonadati</taxon>
        <taxon>Bacteroidota</taxon>
        <taxon>Chitinophagia</taxon>
        <taxon>Chitinophagales</taxon>
        <taxon>Chitinophagaceae</taxon>
        <taxon>Filimonas</taxon>
    </lineage>
</organism>
<evidence type="ECO:0000313" key="1">
    <source>
        <dbReference type="EMBL" id="RXK83296.1"/>
    </source>
</evidence>